<dbReference type="EMBL" id="SRJC01000002">
    <property type="protein sequence ID" value="TGB02654.1"/>
    <property type="molecule type" value="Genomic_DNA"/>
</dbReference>
<dbReference type="RefSeq" id="WP_135327628.1">
    <property type="nucleotide sequence ID" value="NZ_SRJC01000002.1"/>
</dbReference>
<dbReference type="SUPFAM" id="SSF55729">
    <property type="entry name" value="Acyl-CoA N-acyltransferases (Nat)"/>
    <property type="match status" value="2"/>
</dbReference>
<dbReference type="Pfam" id="PF00583">
    <property type="entry name" value="Acetyltransf_1"/>
    <property type="match status" value="1"/>
</dbReference>
<dbReference type="Proteomes" id="UP000297982">
    <property type="component" value="Unassembled WGS sequence"/>
</dbReference>
<gene>
    <name evidence="2" type="ORF">E4663_10855</name>
</gene>
<dbReference type="AlphaFoldDB" id="A0A4Z0GXV6"/>
<feature type="domain" description="N-acetyltransferase" evidence="1">
    <location>
        <begin position="155"/>
        <end position="289"/>
    </location>
</feature>
<evidence type="ECO:0000313" key="3">
    <source>
        <dbReference type="Proteomes" id="UP000297982"/>
    </source>
</evidence>
<dbReference type="InterPro" id="IPR016181">
    <property type="entry name" value="Acyl_CoA_acyltransferase"/>
</dbReference>
<dbReference type="CDD" id="cd04301">
    <property type="entry name" value="NAT_SF"/>
    <property type="match status" value="1"/>
</dbReference>
<accession>A0A4Z0GXV6</accession>
<protein>
    <submittedName>
        <fullName evidence="2">N-acetyltransferase</fullName>
    </submittedName>
</protein>
<dbReference type="Gene3D" id="3.40.630.30">
    <property type="match status" value="2"/>
</dbReference>
<comment type="caution">
    <text evidence="2">The sequence shown here is derived from an EMBL/GenBank/DDBJ whole genome shotgun (WGS) entry which is preliminary data.</text>
</comment>
<organism evidence="2 3">
    <name type="scientific">Halobacillus salinus</name>
    <dbReference type="NCBI Taxonomy" id="192814"/>
    <lineage>
        <taxon>Bacteria</taxon>
        <taxon>Bacillati</taxon>
        <taxon>Bacillota</taxon>
        <taxon>Bacilli</taxon>
        <taxon>Bacillales</taxon>
        <taxon>Bacillaceae</taxon>
        <taxon>Halobacillus</taxon>
    </lineage>
</organism>
<dbReference type="STRING" id="192814.GCA_900166575_03020"/>
<reference evidence="2 3" key="1">
    <citation type="journal article" date="2003" name="Int. J. Syst. Evol. Microbiol.">
        <title>Halobacillus salinus sp. nov., isolated from a salt lake on the coast of the East Sea in Korea.</title>
        <authorList>
            <person name="Yoon J.H."/>
            <person name="Kang K.H."/>
            <person name="Park Y.H."/>
        </authorList>
    </citation>
    <scope>NUCLEOTIDE SEQUENCE [LARGE SCALE GENOMIC DNA]</scope>
    <source>
        <strain evidence="2 3">HSL-3</strain>
    </source>
</reference>
<dbReference type="InterPro" id="IPR000182">
    <property type="entry name" value="GNAT_dom"/>
</dbReference>
<proteinExistence type="predicted"/>
<evidence type="ECO:0000259" key="1">
    <source>
        <dbReference type="PROSITE" id="PS51186"/>
    </source>
</evidence>
<keyword evidence="3" id="KW-1185">Reference proteome</keyword>
<keyword evidence="2" id="KW-0808">Transferase</keyword>
<evidence type="ECO:0000313" key="2">
    <source>
        <dbReference type="EMBL" id="TGB02654.1"/>
    </source>
</evidence>
<dbReference type="PROSITE" id="PS51186">
    <property type="entry name" value="GNAT"/>
    <property type="match status" value="1"/>
</dbReference>
<dbReference type="GO" id="GO:0016747">
    <property type="term" value="F:acyltransferase activity, transferring groups other than amino-acyl groups"/>
    <property type="evidence" value="ECO:0007669"/>
    <property type="project" value="InterPro"/>
</dbReference>
<sequence>MHIRELEVKDLHKVADWLYRMNEQDHHYVAWMASEPNEIFEQIWTLTQFTDPLAYVAWKENEIIGFLGLLPFFDQKLCRLLGPFAEVNEREVIEGLWDKASLTVHLHFDVAKVACFDANKELLSFTDRHQFDLYNVEKTLALHKHSFEPTTKDHSHIVNVIEEDLEDIAHLHPSAAYYTTDEMIRLSKEPENHLWGYQKDGRMSGYVYFETILEEQEGEICFVNVEETDQGEGIGTSLIEYALHYAFHALSLDVVTISVRTQNKEAEKLYRYLGFREINTIYAYQKRMTTVPTISTTIH</sequence>
<dbReference type="PANTHER" id="PTHR43415">
    <property type="entry name" value="SPERMIDINE N(1)-ACETYLTRANSFERASE"/>
    <property type="match status" value="1"/>
</dbReference>
<dbReference type="PANTHER" id="PTHR43415:SF3">
    <property type="entry name" value="GNAT-FAMILY ACETYLTRANSFERASE"/>
    <property type="match status" value="1"/>
</dbReference>
<name>A0A4Z0GXV6_9BACI</name>